<feature type="region of interest" description="Disordered" evidence="3">
    <location>
        <begin position="260"/>
        <end position="290"/>
    </location>
</feature>
<dbReference type="InterPro" id="IPR011257">
    <property type="entry name" value="DNA_glycosylase"/>
</dbReference>
<proteinExistence type="predicted"/>
<comment type="subcellular location">
    <subcellularLocation>
        <location evidence="1">Nucleus</location>
    </subcellularLocation>
</comment>
<feature type="compositionally biased region" description="Basic residues" evidence="3">
    <location>
        <begin position="1"/>
        <end position="11"/>
    </location>
</feature>
<reference evidence="4 5" key="1">
    <citation type="journal article" date="2014" name="PLoS ONE">
        <title>Global Analysis of Gene Expression Profiles in Physic Nut (Jatropha curcas L.) Seedlings Exposed to Salt Stress.</title>
        <authorList>
            <person name="Zhang L."/>
            <person name="Zhang C."/>
            <person name="Wu P."/>
            <person name="Chen Y."/>
            <person name="Li M."/>
            <person name="Jiang H."/>
            <person name="Wu G."/>
        </authorList>
    </citation>
    <scope>NUCLEOTIDE SEQUENCE [LARGE SCALE GENOMIC DNA]</scope>
    <source>
        <strain evidence="5">cv. GZQX0401</strain>
        <tissue evidence="4">Young leaves</tissue>
    </source>
</reference>
<dbReference type="PANTHER" id="PTHR15074:SF0">
    <property type="entry name" value="METHYL-CPG-BINDING DOMAIN PROTEIN 4-LIKE PROTEIN"/>
    <property type="match status" value="1"/>
</dbReference>
<evidence type="ECO:0000313" key="5">
    <source>
        <dbReference type="Proteomes" id="UP000027138"/>
    </source>
</evidence>
<organism evidence="4 5">
    <name type="scientific">Jatropha curcas</name>
    <name type="common">Barbados nut</name>
    <dbReference type="NCBI Taxonomy" id="180498"/>
    <lineage>
        <taxon>Eukaryota</taxon>
        <taxon>Viridiplantae</taxon>
        <taxon>Streptophyta</taxon>
        <taxon>Embryophyta</taxon>
        <taxon>Tracheophyta</taxon>
        <taxon>Spermatophyta</taxon>
        <taxon>Magnoliopsida</taxon>
        <taxon>eudicotyledons</taxon>
        <taxon>Gunneridae</taxon>
        <taxon>Pentapetalae</taxon>
        <taxon>rosids</taxon>
        <taxon>fabids</taxon>
        <taxon>Malpighiales</taxon>
        <taxon>Euphorbiaceae</taxon>
        <taxon>Crotonoideae</taxon>
        <taxon>Jatropheae</taxon>
        <taxon>Jatropha</taxon>
    </lineage>
</organism>
<evidence type="ECO:0008006" key="6">
    <source>
        <dbReference type="Google" id="ProtNLM"/>
    </source>
</evidence>
<feature type="compositionally biased region" description="Basic and acidic residues" evidence="3">
    <location>
        <begin position="268"/>
        <end position="277"/>
    </location>
</feature>
<dbReference type="PANTHER" id="PTHR15074">
    <property type="entry name" value="METHYL-CPG-BINDING PROTEIN"/>
    <property type="match status" value="1"/>
</dbReference>
<dbReference type="STRING" id="180498.A0A067LF05"/>
<evidence type="ECO:0000313" key="4">
    <source>
        <dbReference type="EMBL" id="KDP47061.1"/>
    </source>
</evidence>
<dbReference type="AlphaFoldDB" id="A0A067LF05"/>
<dbReference type="GO" id="GO:0006281">
    <property type="term" value="P:DNA repair"/>
    <property type="evidence" value="ECO:0007669"/>
    <property type="project" value="InterPro"/>
</dbReference>
<dbReference type="SUPFAM" id="SSF48150">
    <property type="entry name" value="DNA-glycosylase"/>
    <property type="match status" value="1"/>
</dbReference>
<dbReference type="GO" id="GO:0003677">
    <property type="term" value="F:DNA binding"/>
    <property type="evidence" value="ECO:0007669"/>
    <property type="project" value="InterPro"/>
</dbReference>
<gene>
    <name evidence="4" type="ORF">JCGZ_10788</name>
</gene>
<dbReference type="GO" id="GO:0003824">
    <property type="term" value="F:catalytic activity"/>
    <property type="evidence" value="ECO:0007669"/>
    <property type="project" value="InterPro"/>
</dbReference>
<dbReference type="InterPro" id="IPR045138">
    <property type="entry name" value="MeCP2/MBD4"/>
</dbReference>
<feature type="compositionally biased region" description="Basic and acidic residues" evidence="3">
    <location>
        <begin position="12"/>
        <end position="31"/>
    </location>
</feature>
<feature type="compositionally biased region" description="Polar residues" evidence="3">
    <location>
        <begin position="35"/>
        <end position="52"/>
    </location>
</feature>
<evidence type="ECO:0000256" key="2">
    <source>
        <dbReference type="ARBA" id="ARBA00023242"/>
    </source>
</evidence>
<accession>A0A067LF05</accession>
<dbReference type="OrthoDB" id="10265068at2759"/>
<keyword evidence="2" id="KW-0539">Nucleus</keyword>
<evidence type="ECO:0000256" key="1">
    <source>
        <dbReference type="ARBA" id="ARBA00004123"/>
    </source>
</evidence>
<feature type="region of interest" description="Disordered" evidence="3">
    <location>
        <begin position="99"/>
        <end position="123"/>
    </location>
</feature>
<dbReference type="EMBL" id="KK914200">
    <property type="protein sequence ID" value="KDP47061.1"/>
    <property type="molecule type" value="Genomic_DNA"/>
</dbReference>
<evidence type="ECO:0000256" key="3">
    <source>
        <dbReference type="SAM" id="MobiDB-lite"/>
    </source>
</evidence>
<protein>
    <recommendedName>
        <fullName evidence="6">HhH-GPD domain-containing protein</fullName>
    </recommendedName>
</protein>
<feature type="compositionally biased region" description="Basic and acidic residues" evidence="3">
    <location>
        <begin position="307"/>
        <end position="320"/>
    </location>
</feature>
<dbReference type="FunFam" id="1.10.340.30:FF:000007">
    <property type="entry name" value="Methyl-CpG-binding domain protein 4"/>
    <property type="match status" value="1"/>
</dbReference>
<feature type="region of interest" description="Disordered" evidence="3">
    <location>
        <begin position="307"/>
        <end position="413"/>
    </location>
</feature>
<dbReference type="Proteomes" id="UP000027138">
    <property type="component" value="Unassembled WGS sequence"/>
</dbReference>
<feature type="region of interest" description="Disordered" evidence="3">
    <location>
        <begin position="1"/>
        <end position="72"/>
    </location>
</feature>
<keyword evidence="5" id="KW-1185">Reference proteome</keyword>
<name>A0A067LF05_JATCU</name>
<sequence length="573" mass="65587">MIERKKKRARKKESYFETVKDVESTHEEKVRVSPYFQTQKPEIDSISNSALQDWNGEKGKKKKKKKKKKNKRLISSTFVENDTIAPVLLGKKPENFVNAEDREKIKRRKRDNGPIQSDGDRDLGMKEQVNAAPNTIKSFEDMLAKFVYRGGVVRDKKIPKPRVCSPYFVKVEKNVERKKEGDNNMKKEVKGMAAIIDGNLESQVLEIGDISTTGRPTEIETHAQQQVGINERELMKIKPLKPCGRAGRAAKNISPYFQKVPKEEEDVDNRTDNEYRPKKSSKKCKNASVGADPTVGYVSPYFHKIPRKEEAIDNNHEQRKTSRKRKTGATIQNVSPYFKKVSNEQEAEASSLIDGKRKRKKSSKKNKEEPCEIAGPTVRNVSPYFHKEEAADSNNGQKQSSKGRKRSARTSIVLTASEKRSEAYLRKTPDNTWKPPQSEHGLLQENHAHDPWRVLVICMLLNCTTGTQVRRVIEDLFTLCPSAEAAINVMKEEIERIIEPLGLQKKRAVMIQRMSQEYLEDHWTHVTQLHGVGKYAADAYAIFCTGKWDQVRPADHMLNYYWEFLGRINNASS</sequence>
<feature type="compositionally biased region" description="Basic residues" evidence="3">
    <location>
        <begin position="59"/>
        <end position="72"/>
    </location>
</feature>
<dbReference type="GO" id="GO:0005634">
    <property type="term" value="C:nucleus"/>
    <property type="evidence" value="ECO:0007669"/>
    <property type="project" value="UniProtKB-SubCell"/>
</dbReference>
<dbReference type="Gene3D" id="1.10.340.30">
    <property type="entry name" value="Hypothetical protein, domain 2"/>
    <property type="match status" value="1"/>
</dbReference>